<feature type="coiled-coil region" evidence="3">
    <location>
        <begin position="297"/>
        <end position="383"/>
    </location>
</feature>
<dbReference type="Proteomes" id="UP000198397">
    <property type="component" value="Unassembled WGS sequence"/>
</dbReference>
<sequence length="598" mass="67637">MTGLGSTRSSLKADADEGSVTIEFNGDTYTRTLSRENGRVTFSGDPYLEDPAVADLFAFLLENNEARRAVARGENLRDVIMRPIDTDRIEADIAACRRERDDLESKIERLETLEQELPDLEAKRKNKRDELASAKEQLKTVRAQLAELDTGAEESRTRKQELEEAFQDVRDARAELEQFEFDLETEQSTLAQLKNERDELSEALADTDTPDGSPDELAQQIDHLRQRKESLDETISQLGSIIEFNKEMTEGAGVTIDSVGSDVTDTDDPTAALVAEDAITCWTCGSDVQSTQIESTLEQLRDLRADKLADRNDIQAEIDDLTSRQSQIQATLREREQMQRRLSTVKSEIESTQDRIDNLASQITEKESEVAALEQTAESIDTADHDEALELHREANSLDLRIDRITETLSSLDTEISERETALTERESLMAKHDELSDRLVELRTRVDQIEATAVESFNDHMETVLALLEYENLERIWIERRDKQVRDGRRKVTQTVFELHIVRQTADGTAYQDTSDHLSESEREVTGLVFALAGYLAHEVHKEVPFILLDSLEAIDSDRIARVIEYFEEYTDYLIAALLPADADPLSADHTLIEGLE</sequence>
<feature type="coiled-coil region" evidence="3">
    <location>
        <begin position="419"/>
        <end position="453"/>
    </location>
</feature>
<reference evidence="4 5" key="1">
    <citation type="submission" date="2017-06" db="EMBL/GenBank/DDBJ databases">
        <authorList>
            <person name="Kim H.J."/>
            <person name="Triplett B.A."/>
        </authorList>
    </citation>
    <scope>NUCLEOTIDE SEQUENCE [LARGE SCALE GENOMIC DNA]</scope>
    <source>
        <strain evidence="4 5">DSM 8800</strain>
    </source>
</reference>
<evidence type="ECO:0008006" key="6">
    <source>
        <dbReference type="Google" id="ProtNLM"/>
    </source>
</evidence>
<dbReference type="AlphaFoldDB" id="A0A238XEC1"/>
<proteinExistence type="inferred from homology"/>
<name>A0A238XEC1_HALVU</name>
<keyword evidence="5" id="KW-1185">Reference proteome</keyword>
<dbReference type="InterPro" id="IPR027417">
    <property type="entry name" value="P-loop_NTPase"/>
</dbReference>
<dbReference type="EMBL" id="FZNQ01000017">
    <property type="protein sequence ID" value="SNR57346.1"/>
    <property type="molecule type" value="Genomic_DNA"/>
</dbReference>
<dbReference type="PANTHER" id="PTHR32114:SF2">
    <property type="entry name" value="ABC TRANSPORTER ABCH.3"/>
    <property type="match status" value="1"/>
</dbReference>
<dbReference type="Gene3D" id="1.10.287.1490">
    <property type="match status" value="1"/>
</dbReference>
<gene>
    <name evidence="4" type="ORF">SAMN06264855_1176</name>
</gene>
<evidence type="ECO:0000313" key="5">
    <source>
        <dbReference type="Proteomes" id="UP000198397"/>
    </source>
</evidence>
<feature type="coiled-coil region" evidence="3">
    <location>
        <begin position="86"/>
        <end position="203"/>
    </location>
</feature>
<keyword evidence="1 3" id="KW-0175">Coiled coil</keyword>
<comment type="similarity">
    <text evidence="2">Belongs to the Sph1/Sph2 family.</text>
</comment>
<protein>
    <recommendedName>
        <fullName evidence="6">AAA domain-containing protein</fullName>
    </recommendedName>
</protein>
<evidence type="ECO:0000256" key="2">
    <source>
        <dbReference type="ARBA" id="ARBA00049666"/>
    </source>
</evidence>
<dbReference type="Gene3D" id="3.40.50.300">
    <property type="entry name" value="P-loop containing nucleotide triphosphate hydrolases"/>
    <property type="match status" value="1"/>
</dbReference>
<dbReference type="PANTHER" id="PTHR32114">
    <property type="entry name" value="ABC TRANSPORTER ABCH.3"/>
    <property type="match status" value="1"/>
</dbReference>
<evidence type="ECO:0000256" key="3">
    <source>
        <dbReference type="SAM" id="Coils"/>
    </source>
</evidence>
<organism evidence="4 5">
    <name type="scientific">Halorubrum vacuolatum</name>
    <name type="common">Natronobacterium vacuolatum</name>
    <dbReference type="NCBI Taxonomy" id="63740"/>
    <lineage>
        <taxon>Archaea</taxon>
        <taxon>Methanobacteriati</taxon>
        <taxon>Methanobacteriota</taxon>
        <taxon>Stenosarchaea group</taxon>
        <taxon>Halobacteria</taxon>
        <taxon>Halobacteriales</taxon>
        <taxon>Haloferacaceae</taxon>
        <taxon>Halorubrum</taxon>
    </lineage>
</organism>
<evidence type="ECO:0000256" key="1">
    <source>
        <dbReference type="ARBA" id="ARBA00023054"/>
    </source>
</evidence>
<evidence type="ECO:0000313" key="4">
    <source>
        <dbReference type="EMBL" id="SNR57346.1"/>
    </source>
</evidence>
<accession>A0A238XEC1</accession>
<dbReference type="NCBIfam" id="NF045487">
    <property type="entry name" value="ASRP"/>
    <property type="match status" value="1"/>
</dbReference>